<dbReference type="Proteomes" id="UP001447188">
    <property type="component" value="Unassembled WGS sequence"/>
</dbReference>
<dbReference type="PANTHER" id="PTHR13989">
    <property type="entry name" value="REPLICATION PROTEIN A-RELATED"/>
    <property type="match status" value="1"/>
</dbReference>
<dbReference type="PIRSF" id="PIRSF036949">
    <property type="entry name" value="RPA32"/>
    <property type="match status" value="1"/>
</dbReference>
<dbReference type="Gene3D" id="2.40.50.140">
    <property type="entry name" value="Nucleic acid-binding proteins"/>
    <property type="match status" value="1"/>
</dbReference>
<dbReference type="SUPFAM" id="SSF46785">
    <property type="entry name" value="Winged helix' DNA-binding domain"/>
    <property type="match status" value="1"/>
</dbReference>
<keyword evidence="4" id="KW-0238">DNA-binding</keyword>
<feature type="domain" description="Replication protein A C-terminal" evidence="7">
    <location>
        <begin position="176"/>
        <end position="286"/>
    </location>
</feature>
<evidence type="ECO:0000256" key="6">
    <source>
        <dbReference type="SAM" id="MobiDB-lite"/>
    </source>
</evidence>
<evidence type="ECO:0000256" key="3">
    <source>
        <dbReference type="ARBA" id="ARBA00022705"/>
    </source>
</evidence>
<dbReference type="InterPro" id="IPR014646">
    <property type="entry name" value="Rfa2/RPA32"/>
</dbReference>
<comment type="caution">
    <text evidence="8">The sequence shown here is derived from an EMBL/GenBank/DDBJ whole genome shotgun (WGS) entry which is preliminary data.</text>
</comment>
<dbReference type="InterPro" id="IPR036388">
    <property type="entry name" value="WH-like_DNA-bd_sf"/>
</dbReference>
<dbReference type="InterPro" id="IPR036390">
    <property type="entry name" value="WH_DNA-bd_sf"/>
</dbReference>
<feature type="region of interest" description="Disordered" evidence="6">
    <location>
        <begin position="30"/>
        <end position="50"/>
    </location>
</feature>
<dbReference type="SUPFAM" id="SSF50249">
    <property type="entry name" value="Nucleic acid-binding proteins"/>
    <property type="match status" value="1"/>
</dbReference>
<dbReference type="InterPro" id="IPR012340">
    <property type="entry name" value="NA-bd_OB-fold"/>
</dbReference>
<evidence type="ECO:0000313" key="8">
    <source>
        <dbReference type="EMBL" id="KAL0633312.1"/>
    </source>
</evidence>
<comment type="subcellular location">
    <subcellularLocation>
        <location evidence="1">Nucleus</location>
    </subcellularLocation>
</comment>
<dbReference type="Pfam" id="PF08784">
    <property type="entry name" value="RPA_C"/>
    <property type="match status" value="1"/>
</dbReference>
<dbReference type="EMBL" id="JBBBZM010000130">
    <property type="protein sequence ID" value="KAL0633312.1"/>
    <property type="molecule type" value="Genomic_DNA"/>
</dbReference>
<evidence type="ECO:0000256" key="5">
    <source>
        <dbReference type="ARBA" id="ARBA00023242"/>
    </source>
</evidence>
<comment type="similarity">
    <text evidence="2">Belongs to the replication factor A protein 2 family.</text>
</comment>
<dbReference type="InterPro" id="IPR014892">
    <property type="entry name" value="RPA_C"/>
</dbReference>
<dbReference type="InterPro" id="IPR040260">
    <property type="entry name" value="RFA2-like"/>
</dbReference>
<keyword evidence="3" id="KW-0235">DNA replication</keyword>
<dbReference type="Gene3D" id="1.10.10.10">
    <property type="entry name" value="Winged helix-like DNA-binding domain superfamily/Winged helix DNA-binding domain"/>
    <property type="match status" value="1"/>
</dbReference>
<reference evidence="8 9" key="1">
    <citation type="submission" date="2024-02" db="EMBL/GenBank/DDBJ databases">
        <title>Discinaceae phylogenomics.</title>
        <authorList>
            <person name="Dirks A.C."/>
            <person name="James T.Y."/>
        </authorList>
    </citation>
    <scope>NUCLEOTIDE SEQUENCE [LARGE SCALE GENOMIC DNA]</scope>
    <source>
        <strain evidence="8 9">ACD0624</strain>
    </source>
</reference>
<dbReference type="CDD" id="cd04478">
    <property type="entry name" value="RPA2_DBD_D"/>
    <property type="match status" value="1"/>
</dbReference>
<keyword evidence="5" id="KW-0539">Nucleus</keyword>
<accession>A0ABR3GC86</accession>
<sequence>MNYGDNNYSTNSYGGGGGAGGGGFVNNYSGSQGGGASQQTPGSVSRTRGTSTLRPVTIKQILEAVQPHPETEFRIDDLELAHITFVAQIRNISVQATNITYIVEDGTGIMEVKRWIDTDSIADDSSSSKLAANQYIRVIGTLKPIGGKRHVGAHQIHAITDFNEVQYHLLEAAAIHLHFTRGPPEQFAPAGSTEATPYGQPANIKGRDTAMGGMGGVQGGAGGANCPPNASMMARRVFDAIRSLPQNNDGIHTNIISQKSGMAMPEVLRGVDELLTLGVAYTTTDDSHIAVMDF</sequence>
<evidence type="ECO:0000259" key="7">
    <source>
        <dbReference type="Pfam" id="PF08784"/>
    </source>
</evidence>
<dbReference type="PANTHER" id="PTHR13989:SF16">
    <property type="entry name" value="REPLICATION PROTEIN A2"/>
    <property type="match status" value="1"/>
</dbReference>
<evidence type="ECO:0000313" key="9">
    <source>
        <dbReference type="Proteomes" id="UP001447188"/>
    </source>
</evidence>
<keyword evidence="9" id="KW-1185">Reference proteome</keyword>
<gene>
    <name evidence="8" type="primary">ssb2</name>
    <name evidence="8" type="ORF">Q9L58_007817</name>
</gene>
<protein>
    <submittedName>
        <fullName evidence="8">Replication factor A protein 2</fullName>
    </submittedName>
</protein>
<organism evidence="8 9">
    <name type="scientific">Discina gigas</name>
    <dbReference type="NCBI Taxonomy" id="1032678"/>
    <lineage>
        <taxon>Eukaryota</taxon>
        <taxon>Fungi</taxon>
        <taxon>Dikarya</taxon>
        <taxon>Ascomycota</taxon>
        <taxon>Pezizomycotina</taxon>
        <taxon>Pezizomycetes</taxon>
        <taxon>Pezizales</taxon>
        <taxon>Discinaceae</taxon>
        <taxon>Discina</taxon>
    </lineage>
</organism>
<evidence type="ECO:0000256" key="2">
    <source>
        <dbReference type="ARBA" id="ARBA00007815"/>
    </source>
</evidence>
<evidence type="ECO:0000256" key="4">
    <source>
        <dbReference type="ARBA" id="ARBA00023125"/>
    </source>
</evidence>
<name>A0ABR3GC86_9PEZI</name>
<proteinExistence type="inferred from homology"/>
<evidence type="ECO:0000256" key="1">
    <source>
        <dbReference type="ARBA" id="ARBA00004123"/>
    </source>
</evidence>